<dbReference type="GeneID" id="57036163"/>
<dbReference type="RefSeq" id="WP_010947879.1">
    <property type="nucleotide sequence ID" value="NZ_CCZO01000017.1"/>
</dbReference>
<accession>A0AAN5PM98</accession>
<dbReference type="AlphaFoldDB" id="A0AAN5PM98"/>
<proteinExistence type="predicted"/>
<protein>
    <submittedName>
        <fullName evidence="2">GNAT family N-acetyltransferase</fullName>
    </submittedName>
</protein>
<dbReference type="PROSITE" id="PS51186">
    <property type="entry name" value="GNAT"/>
    <property type="match status" value="1"/>
</dbReference>
<name>A0AAN5PM98_LEGPN</name>
<dbReference type="InterPro" id="IPR000182">
    <property type="entry name" value="GNAT_dom"/>
</dbReference>
<sequence>MNSRIETFHQMEWHFFSLISMELLSLEGLKACNSGMPIPALNPVFYSGKSTLLVAEIYQCKRFYESHSVPWALMVPDYLSDTKTDNVLAQSGFLSIDQGVAMYLSIQDLGMPGFKSDLLIKRMDNEMETWILPTIPAFESTAEIAKIYRVRHQEAIEKSSDIYHFSGFIQEQIVCSLTLTVMGDCARIDDVATFPKYQKNGYATQLILSELQILKDTNISWCFLEASADGLNIYKKIGFRELFKNLYYEEQYHYEQN</sequence>
<feature type="domain" description="N-acetyltransferase" evidence="1">
    <location>
        <begin position="118"/>
        <end position="257"/>
    </location>
</feature>
<dbReference type="GO" id="GO:0016747">
    <property type="term" value="F:acyltransferase activity, transferring groups other than amino-acyl groups"/>
    <property type="evidence" value="ECO:0007669"/>
    <property type="project" value="InterPro"/>
</dbReference>
<organism evidence="2 3">
    <name type="scientific">Legionella pneumophila</name>
    <dbReference type="NCBI Taxonomy" id="446"/>
    <lineage>
        <taxon>Bacteria</taxon>
        <taxon>Pseudomonadati</taxon>
        <taxon>Pseudomonadota</taxon>
        <taxon>Gammaproteobacteria</taxon>
        <taxon>Legionellales</taxon>
        <taxon>Legionellaceae</taxon>
        <taxon>Legionella</taxon>
    </lineage>
</organism>
<dbReference type="CDD" id="cd04301">
    <property type="entry name" value="NAT_SF"/>
    <property type="match status" value="1"/>
</dbReference>
<dbReference type="Pfam" id="PF00583">
    <property type="entry name" value="Acetyltransf_1"/>
    <property type="match status" value="1"/>
</dbReference>
<dbReference type="Gene3D" id="3.40.630.30">
    <property type="match status" value="1"/>
</dbReference>
<dbReference type="Proteomes" id="UP000866496">
    <property type="component" value="Unassembled WGS sequence"/>
</dbReference>
<comment type="caution">
    <text evidence="2">The sequence shown here is derived from an EMBL/GenBank/DDBJ whole genome shotgun (WGS) entry which is preliminary data.</text>
</comment>
<reference evidence="2" key="2">
    <citation type="submission" date="2019-10" db="EMBL/GenBank/DDBJ databases">
        <authorList>
            <consortium name="NCBI Pathogen Detection Project"/>
        </authorList>
    </citation>
    <scope>NUCLEOTIDE SEQUENCE</scope>
    <source>
        <strain evidence="2">AZ00058701</strain>
    </source>
</reference>
<dbReference type="SUPFAM" id="SSF55729">
    <property type="entry name" value="Acyl-CoA N-acyltransferases (Nat)"/>
    <property type="match status" value="1"/>
</dbReference>
<dbReference type="InterPro" id="IPR016181">
    <property type="entry name" value="Acyl_CoA_acyltransferase"/>
</dbReference>
<dbReference type="SMR" id="A0AAN5PM98"/>
<reference evidence="2" key="1">
    <citation type="journal article" date="2018" name="Genome Biol.">
        <title>SKESA: strategic k-mer extension for scrupulous assemblies.</title>
        <authorList>
            <person name="Souvorov A."/>
            <person name="Agarwala R."/>
            <person name="Lipman D.J."/>
        </authorList>
    </citation>
    <scope>NUCLEOTIDE SEQUENCE</scope>
    <source>
        <strain evidence="2">AZ00058701</strain>
    </source>
</reference>
<evidence type="ECO:0000259" key="1">
    <source>
        <dbReference type="PROSITE" id="PS51186"/>
    </source>
</evidence>
<evidence type="ECO:0000313" key="3">
    <source>
        <dbReference type="Proteomes" id="UP000866496"/>
    </source>
</evidence>
<gene>
    <name evidence="2" type="ORF">JBJ86_15090</name>
</gene>
<evidence type="ECO:0000313" key="2">
    <source>
        <dbReference type="EMBL" id="HAU1881566.1"/>
    </source>
</evidence>
<dbReference type="EMBL" id="DACWHX010000027">
    <property type="protein sequence ID" value="HAU1881566.1"/>
    <property type="molecule type" value="Genomic_DNA"/>
</dbReference>